<keyword evidence="8" id="KW-0479">Metal-binding</keyword>
<feature type="domain" description="RING-type" evidence="15">
    <location>
        <begin position="15"/>
        <end position="58"/>
    </location>
</feature>
<evidence type="ECO:0000259" key="15">
    <source>
        <dbReference type="PROSITE" id="PS50089"/>
    </source>
</evidence>
<dbReference type="GO" id="GO:0008270">
    <property type="term" value="F:zinc ion binding"/>
    <property type="evidence" value="ECO:0007669"/>
    <property type="project" value="UniProtKB-KW"/>
</dbReference>
<evidence type="ECO:0000256" key="2">
    <source>
        <dbReference type="ARBA" id="ARBA00004496"/>
    </source>
</evidence>
<dbReference type="KEGG" id="hai:109396555"/>
<dbReference type="GeneID" id="109396555"/>
<dbReference type="Gene3D" id="3.30.40.10">
    <property type="entry name" value="Zinc/RING finger domain, C3HC4 (zinc finger)"/>
    <property type="match status" value="1"/>
</dbReference>
<comment type="similarity">
    <text evidence="4">Belongs to the TRIM/RBCC family.</text>
</comment>
<evidence type="ECO:0000313" key="18">
    <source>
        <dbReference type="RefSeq" id="XP_019523972.1"/>
    </source>
</evidence>
<evidence type="ECO:0000256" key="10">
    <source>
        <dbReference type="ARBA" id="ARBA00022786"/>
    </source>
</evidence>
<dbReference type="PROSITE" id="PS00518">
    <property type="entry name" value="ZF_RING_1"/>
    <property type="match status" value="1"/>
</dbReference>
<dbReference type="EC" id="2.3.2.27" evidence="5"/>
<keyword evidence="10" id="KW-0833">Ubl conjugation pathway</keyword>
<keyword evidence="12 14" id="KW-0175">Coiled coil</keyword>
<dbReference type="PANTHER" id="PTHR24103">
    <property type="entry name" value="E3 UBIQUITIN-PROTEIN LIGASE TRIM"/>
    <property type="match status" value="1"/>
</dbReference>
<dbReference type="RefSeq" id="XP_019523972.1">
    <property type="nucleotide sequence ID" value="XM_019668427.1"/>
</dbReference>
<dbReference type="InterPro" id="IPR050143">
    <property type="entry name" value="TRIM/RBCC"/>
</dbReference>
<sequence>MASGILLNIQEELTCPICLKLLTDPLSLDCGHSFCQACITADKECVIGQEGESSCPVCGATYQHGDLRSNRFVADIVERFREVTVSPEEGQKKDLCVHHGEKLQLFCKEDGKVICWLCERSQEHRGHHTSLVEEVAQEYQKKLQAALERLRREQKKAEAFNSDIRAEGASWKEQIQNEIKGVRDGIRLLKLILDSEEQKELQKLKKEEEHILHILAESENELVQQSQLVRDLIADLEHRLQGSAMEMLQDVNGIMERSRTLTVMKPDTLFHERSIRMLKAPDLSRILKVLNGDRAPVDYSHHAFLGSAFTLSAVVLLLSVKKIYNEKELLKWKLGLLSDTSMVDFTMHVHINLFSLKEKTHQLLHS</sequence>
<dbReference type="InterPro" id="IPR013083">
    <property type="entry name" value="Znf_RING/FYVE/PHD"/>
</dbReference>
<evidence type="ECO:0000256" key="5">
    <source>
        <dbReference type="ARBA" id="ARBA00012483"/>
    </source>
</evidence>
<comment type="catalytic activity">
    <reaction evidence="1">
        <text>S-ubiquitinyl-[E2 ubiquitin-conjugating enzyme]-L-cysteine + [acceptor protein]-L-lysine = [E2 ubiquitin-conjugating enzyme]-L-cysteine + N(6)-ubiquitinyl-[acceptor protein]-L-lysine.</text>
        <dbReference type="EC" id="2.3.2.27"/>
    </reaction>
</comment>
<dbReference type="Pfam" id="PF00643">
    <property type="entry name" value="zf-B_box"/>
    <property type="match status" value="1"/>
</dbReference>
<organism evidence="17 18">
    <name type="scientific">Hipposideros armiger</name>
    <name type="common">Great Himalayan leaf-nosed bat</name>
    <dbReference type="NCBI Taxonomy" id="186990"/>
    <lineage>
        <taxon>Eukaryota</taxon>
        <taxon>Metazoa</taxon>
        <taxon>Chordata</taxon>
        <taxon>Craniata</taxon>
        <taxon>Vertebrata</taxon>
        <taxon>Euteleostomi</taxon>
        <taxon>Mammalia</taxon>
        <taxon>Eutheria</taxon>
        <taxon>Laurasiatheria</taxon>
        <taxon>Chiroptera</taxon>
        <taxon>Yinpterochiroptera</taxon>
        <taxon>Rhinolophoidea</taxon>
        <taxon>Hipposideridae</taxon>
        <taxon>Hipposideros</taxon>
    </lineage>
</organism>
<evidence type="ECO:0000259" key="16">
    <source>
        <dbReference type="PROSITE" id="PS50119"/>
    </source>
</evidence>
<evidence type="ECO:0000313" key="17">
    <source>
        <dbReference type="Proteomes" id="UP000694851"/>
    </source>
</evidence>
<evidence type="ECO:0000256" key="6">
    <source>
        <dbReference type="ARBA" id="ARBA00022490"/>
    </source>
</evidence>
<dbReference type="SUPFAM" id="SSF57850">
    <property type="entry name" value="RING/U-box"/>
    <property type="match status" value="1"/>
</dbReference>
<comment type="subcellular location">
    <subcellularLocation>
        <location evidence="2">Cytoplasm</location>
    </subcellularLocation>
</comment>
<comment type="pathway">
    <text evidence="3">Protein modification; protein ubiquitination.</text>
</comment>
<evidence type="ECO:0000256" key="3">
    <source>
        <dbReference type="ARBA" id="ARBA00004906"/>
    </source>
</evidence>
<dbReference type="InterPro" id="IPR017907">
    <property type="entry name" value="Znf_RING_CS"/>
</dbReference>
<dbReference type="CDD" id="cd19761">
    <property type="entry name" value="Bbox2_TRIM5-like"/>
    <property type="match status" value="1"/>
</dbReference>
<accession>A0A8B7TE14</accession>
<evidence type="ECO:0000256" key="4">
    <source>
        <dbReference type="ARBA" id="ARBA00008518"/>
    </source>
</evidence>
<evidence type="ECO:0000256" key="8">
    <source>
        <dbReference type="ARBA" id="ARBA00022723"/>
    </source>
</evidence>
<dbReference type="FunFam" id="3.30.160.60:FF:000386">
    <property type="entry name" value="Tripartite motif-containing 5 (Predicted)"/>
    <property type="match status" value="1"/>
</dbReference>
<dbReference type="SMART" id="SM00336">
    <property type="entry name" value="BBOX"/>
    <property type="match status" value="1"/>
</dbReference>
<dbReference type="PROSITE" id="PS50119">
    <property type="entry name" value="ZF_BBOX"/>
    <property type="match status" value="1"/>
</dbReference>
<dbReference type="InterPro" id="IPR000315">
    <property type="entry name" value="Znf_B-box"/>
</dbReference>
<dbReference type="Pfam" id="PF13445">
    <property type="entry name" value="zf-RING_UBOX"/>
    <property type="match status" value="1"/>
</dbReference>
<keyword evidence="9 13" id="KW-0863">Zinc-finger</keyword>
<evidence type="ECO:0000256" key="11">
    <source>
        <dbReference type="ARBA" id="ARBA00022833"/>
    </source>
</evidence>
<feature type="coiled-coil region" evidence="14">
    <location>
        <begin position="133"/>
        <end position="167"/>
    </location>
</feature>
<dbReference type="PRINTS" id="PR01406">
    <property type="entry name" value="BBOXZNFINGER"/>
</dbReference>
<name>A0A8B7TE14_HIPAR</name>
<keyword evidence="11" id="KW-0862">Zinc</keyword>
<dbReference type="Gene3D" id="3.30.160.60">
    <property type="entry name" value="Classic Zinc Finger"/>
    <property type="match status" value="1"/>
</dbReference>
<dbReference type="GO" id="GO:0005737">
    <property type="term" value="C:cytoplasm"/>
    <property type="evidence" value="ECO:0007669"/>
    <property type="project" value="UniProtKB-SubCell"/>
</dbReference>
<dbReference type="InterPro" id="IPR027370">
    <property type="entry name" value="Znf-RING_euk"/>
</dbReference>
<evidence type="ECO:0000256" key="7">
    <source>
        <dbReference type="ARBA" id="ARBA00022679"/>
    </source>
</evidence>
<dbReference type="FunFam" id="3.30.40.10:FF:000144">
    <property type="entry name" value="Tripartite motif-containing 5 (Predicted)"/>
    <property type="match status" value="1"/>
</dbReference>
<keyword evidence="7" id="KW-0808">Transferase</keyword>
<feature type="coiled-coil region" evidence="14">
    <location>
        <begin position="201"/>
        <end position="235"/>
    </location>
</feature>
<proteinExistence type="inferred from homology"/>
<dbReference type="PROSITE" id="PS50089">
    <property type="entry name" value="ZF_RING_2"/>
    <property type="match status" value="1"/>
</dbReference>
<dbReference type="InterPro" id="IPR020457">
    <property type="entry name" value="Znf_B-box_chordata"/>
</dbReference>
<dbReference type="AlphaFoldDB" id="A0A8B7TE14"/>
<dbReference type="InterPro" id="IPR001841">
    <property type="entry name" value="Znf_RING"/>
</dbReference>
<dbReference type="SMART" id="SM00184">
    <property type="entry name" value="RING"/>
    <property type="match status" value="1"/>
</dbReference>
<dbReference type="CDD" id="cd16591">
    <property type="entry name" value="RING-HC_TRIM5-like_C-IV"/>
    <property type="match status" value="1"/>
</dbReference>
<dbReference type="OrthoDB" id="654191at2759"/>
<feature type="domain" description="B box-type" evidence="16">
    <location>
        <begin position="91"/>
        <end position="132"/>
    </location>
</feature>
<gene>
    <name evidence="18" type="primary">LOC109396555</name>
</gene>
<evidence type="ECO:0000256" key="12">
    <source>
        <dbReference type="ARBA" id="ARBA00023054"/>
    </source>
</evidence>
<dbReference type="Proteomes" id="UP000694851">
    <property type="component" value="Unplaced"/>
</dbReference>
<protein>
    <recommendedName>
        <fullName evidence="5">RING-type E3 ubiquitin transferase</fullName>
        <ecNumber evidence="5">2.3.2.27</ecNumber>
    </recommendedName>
</protein>
<evidence type="ECO:0000256" key="1">
    <source>
        <dbReference type="ARBA" id="ARBA00000900"/>
    </source>
</evidence>
<dbReference type="GO" id="GO:0061630">
    <property type="term" value="F:ubiquitin protein ligase activity"/>
    <property type="evidence" value="ECO:0007669"/>
    <property type="project" value="UniProtKB-EC"/>
</dbReference>
<keyword evidence="6" id="KW-0963">Cytoplasm</keyword>
<reference evidence="18" key="1">
    <citation type="submission" date="2025-08" db="UniProtKB">
        <authorList>
            <consortium name="RefSeq"/>
        </authorList>
    </citation>
    <scope>IDENTIFICATION</scope>
    <source>
        <tissue evidence="18">Muscle</tissue>
    </source>
</reference>
<dbReference type="SUPFAM" id="SSF57845">
    <property type="entry name" value="B-box zinc-binding domain"/>
    <property type="match status" value="1"/>
</dbReference>
<evidence type="ECO:0000256" key="9">
    <source>
        <dbReference type="ARBA" id="ARBA00022771"/>
    </source>
</evidence>
<evidence type="ECO:0000256" key="13">
    <source>
        <dbReference type="PROSITE-ProRule" id="PRU00024"/>
    </source>
</evidence>
<keyword evidence="17" id="KW-1185">Reference proteome</keyword>
<evidence type="ECO:0000256" key="14">
    <source>
        <dbReference type="SAM" id="Coils"/>
    </source>
</evidence>